<accession>B9S8C0</accession>
<name>B9S8C0_RICCO</name>
<organism evidence="2 3">
    <name type="scientific">Ricinus communis</name>
    <name type="common">Castor bean</name>
    <dbReference type="NCBI Taxonomy" id="3988"/>
    <lineage>
        <taxon>Eukaryota</taxon>
        <taxon>Viridiplantae</taxon>
        <taxon>Streptophyta</taxon>
        <taxon>Embryophyta</taxon>
        <taxon>Tracheophyta</taxon>
        <taxon>Spermatophyta</taxon>
        <taxon>Magnoliopsida</taxon>
        <taxon>eudicotyledons</taxon>
        <taxon>Gunneridae</taxon>
        <taxon>Pentapetalae</taxon>
        <taxon>rosids</taxon>
        <taxon>fabids</taxon>
        <taxon>Malpighiales</taxon>
        <taxon>Euphorbiaceae</taxon>
        <taxon>Acalyphoideae</taxon>
        <taxon>Acalypheae</taxon>
        <taxon>Ricinus</taxon>
    </lineage>
</organism>
<feature type="compositionally biased region" description="Basic and acidic residues" evidence="1">
    <location>
        <begin position="117"/>
        <end position="128"/>
    </location>
</feature>
<evidence type="ECO:0000256" key="1">
    <source>
        <dbReference type="SAM" id="MobiDB-lite"/>
    </source>
</evidence>
<dbReference type="eggNOG" id="ENOG502SAUB">
    <property type="taxonomic scope" value="Eukaryota"/>
</dbReference>
<sequence length="209" mass="23770">MRVNAVSTKHEKEHIALFLPDQWHPSKIKVERAEGITNEEDPTKLTKPIVPSQPNESPKAELLSPRKPLKSIVYSQQQNESPKVESLSPRCSKCGEYAAEIKWPVDVERIISQEAEFRKHEKKEERSSSSRGKRKSKRKILGELDLGLDHTGTYLRDCGVWEIDYKANGCDFGLFGSQQHFVKMPPLSDGIAMKEHLKSWAYAVACTVR</sequence>
<dbReference type="AlphaFoldDB" id="B9S8C0"/>
<reference evidence="3" key="1">
    <citation type="journal article" date="2010" name="Nat. Biotechnol.">
        <title>Draft genome sequence of the oilseed species Ricinus communis.</title>
        <authorList>
            <person name="Chan A.P."/>
            <person name="Crabtree J."/>
            <person name="Zhao Q."/>
            <person name="Lorenzi H."/>
            <person name="Orvis J."/>
            <person name="Puiu D."/>
            <person name="Melake-Berhan A."/>
            <person name="Jones K.M."/>
            <person name="Redman J."/>
            <person name="Chen G."/>
            <person name="Cahoon E.B."/>
            <person name="Gedil M."/>
            <person name="Stanke M."/>
            <person name="Haas B.J."/>
            <person name="Wortman J.R."/>
            <person name="Fraser-Liggett C.M."/>
            <person name="Ravel J."/>
            <person name="Rabinowicz P.D."/>
        </authorList>
    </citation>
    <scope>NUCLEOTIDE SEQUENCE [LARGE SCALE GENOMIC DNA]</scope>
    <source>
        <strain evidence="3">cv. Hale</strain>
    </source>
</reference>
<keyword evidence="3" id="KW-1185">Reference proteome</keyword>
<dbReference type="EMBL" id="EQ973891">
    <property type="protein sequence ID" value="EEF40097.1"/>
    <property type="molecule type" value="Genomic_DNA"/>
</dbReference>
<proteinExistence type="predicted"/>
<feature type="region of interest" description="Disordered" evidence="1">
    <location>
        <begin position="117"/>
        <end position="136"/>
    </location>
</feature>
<feature type="region of interest" description="Disordered" evidence="1">
    <location>
        <begin position="33"/>
        <end position="68"/>
    </location>
</feature>
<evidence type="ECO:0000313" key="3">
    <source>
        <dbReference type="Proteomes" id="UP000008311"/>
    </source>
</evidence>
<evidence type="ECO:0000313" key="2">
    <source>
        <dbReference type="EMBL" id="EEF40097.1"/>
    </source>
</evidence>
<dbReference type="InParanoid" id="B9S8C0"/>
<protein>
    <submittedName>
        <fullName evidence="2">Uncharacterized protein</fullName>
    </submittedName>
</protein>
<dbReference type="Proteomes" id="UP000008311">
    <property type="component" value="Unassembled WGS sequence"/>
</dbReference>
<gene>
    <name evidence="2" type="ORF">RCOM_1250320</name>
</gene>